<dbReference type="EMBL" id="MU274915">
    <property type="protein sequence ID" value="KAI0087941.1"/>
    <property type="molecule type" value="Genomic_DNA"/>
</dbReference>
<dbReference type="Proteomes" id="UP001055072">
    <property type="component" value="Unassembled WGS sequence"/>
</dbReference>
<sequence length="118" mass="12883">MSCTPQSIEENASRDRCQDSSEQTSDDASESRIHEEDKQQAQGGIMIPEGRILYVEKWEDPFKPIQAETGVFTPSKRAVPAKPVTLLAGGKALVKVKPVPRPQDNQDTAYQPASSSLG</sequence>
<name>A0ACB8U161_9APHY</name>
<proteinExistence type="predicted"/>
<organism evidence="1 2">
    <name type="scientific">Irpex rosettiformis</name>
    <dbReference type="NCBI Taxonomy" id="378272"/>
    <lineage>
        <taxon>Eukaryota</taxon>
        <taxon>Fungi</taxon>
        <taxon>Dikarya</taxon>
        <taxon>Basidiomycota</taxon>
        <taxon>Agaricomycotina</taxon>
        <taxon>Agaricomycetes</taxon>
        <taxon>Polyporales</taxon>
        <taxon>Irpicaceae</taxon>
        <taxon>Irpex</taxon>
    </lineage>
</organism>
<gene>
    <name evidence="1" type="ORF">BDY19DRAFT_1057594</name>
</gene>
<protein>
    <submittedName>
        <fullName evidence="1">Uncharacterized protein</fullName>
    </submittedName>
</protein>
<reference evidence="1" key="1">
    <citation type="journal article" date="2021" name="Environ. Microbiol.">
        <title>Gene family expansions and transcriptome signatures uncover fungal adaptations to wood decay.</title>
        <authorList>
            <person name="Hage H."/>
            <person name="Miyauchi S."/>
            <person name="Viragh M."/>
            <person name="Drula E."/>
            <person name="Min B."/>
            <person name="Chaduli D."/>
            <person name="Navarro D."/>
            <person name="Favel A."/>
            <person name="Norest M."/>
            <person name="Lesage-Meessen L."/>
            <person name="Balint B."/>
            <person name="Merenyi Z."/>
            <person name="de Eugenio L."/>
            <person name="Morin E."/>
            <person name="Martinez A.T."/>
            <person name="Baldrian P."/>
            <person name="Stursova M."/>
            <person name="Martinez M.J."/>
            <person name="Novotny C."/>
            <person name="Magnuson J.K."/>
            <person name="Spatafora J.W."/>
            <person name="Maurice S."/>
            <person name="Pangilinan J."/>
            <person name="Andreopoulos W."/>
            <person name="LaButti K."/>
            <person name="Hundley H."/>
            <person name="Na H."/>
            <person name="Kuo A."/>
            <person name="Barry K."/>
            <person name="Lipzen A."/>
            <person name="Henrissat B."/>
            <person name="Riley R."/>
            <person name="Ahrendt S."/>
            <person name="Nagy L.G."/>
            <person name="Grigoriev I.V."/>
            <person name="Martin F."/>
            <person name="Rosso M.N."/>
        </authorList>
    </citation>
    <scope>NUCLEOTIDE SEQUENCE</scope>
    <source>
        <strain evidence="1">CBS 384.51</strain>
    </source>
</reference>
<keyword evidence="2" id="KW-1185">Reference proteome</keyword>
<accession>A0ACB8U161</accession>
<evidence type="ECO:0000313" key="2">
    <source>
        <dbReference type="Proteomes" id="UP001055072"/>
    </source>
</evidence>
<evidence type="ECO:0000313" key="1">
    <source>
        <dbReference type="EMBL" id="KAI0087941.1"/>
    </source>
</evidence>
<comment type="caution">
    <text evidence="1">The sequence shown here is derived from an EMBL/GenBank/DDBJ whole genome shotgun (WGS) entry which is preliminary data.</text>
</comment>